<reference evidence="2 3" key="1">
    <citation type="submission" date="2018-11" db="EMBL/GenBank/DDBJ databases">
        <authorList>
            <consortium name="Pathogen Informatics"/>
        </authorList>
    </citation>
    <scope>NUCLEOTIDE SEQUENCE [LARGE SCALE GENOMIC DNA]</scope>
</reference>
<dbReference type="AlphaFoldDB" id="A0A3P7JLW4"/>
<name>A0A3P7JLW4_STRVU</name>
<evidence type="ECO:0000256" key="1">
    <source>
        <dbReference type="SAM" id="SignalP"/>
    </source>
</evidence>
<feature type="signal peptide" evidence="1">
    <location>
        <begin position="1"/>
        <end position="20"/>
    </location>
</feature>
<dbReference type="Proteomes" id="UP000270094">
    <property type="component" value="Unassembled WGS sequence"/>
</dbReference>
<organism evidence="2 3">
    <name type="scientific">Strongylus vulgaris</name>
    <name type="common">Blood worm</name>
    <dbReference type="NCBI Taxonomy" id="40348"/>
    <lineage>
        <taxon>Eukaryota</taxon>
        <taxon>Metazoa</taxon>
        <taxon>Ecdysozoa</taxon>
        <taxon>Nematoda</taxon>
        <taxon>Chromadorea</taxon>
        <taxon>Rhabditida</taxon>
        <taxon>Rhabditina</taxon>
        <taxon>Rhabditomorpha</taxon>
        <taxon>Strongyloidea</taxon>
        <taxon>Strongylidae</taxon>
        <taxon>Strongylus</taxon>
    </lineage>
</organism>
<gene>
    <name evidence="2" type="ORF">SVUK_LOCUS14532</name>
</gene>
<keyword evidence="3" id="KW-1185">Reference proteome</keyword>
<evidence type="ECO:0000313" key="3">
    <source>
        <dbReference type="Proteomes" id="UP000270094"/>
    </source>
</evidence>
<evidence type="ECO:0000313" key="2">
    <source>
        <dbReference type="EMBL" id="VDM79534.1"/>
    </source>
</evidence>
<accession>A0A3P7JLW4</accession>
<protein>
    <submittedName>
        <fullName evidence="2">Uncharacterized protein</fullName>
    </submittedName>
</protein>
<keyword evidence="1" id="KW-0732">Signal</keyword>
<dbReference type="EMBL" id="UYYB01105467">
    <property type="protein sequence ID" value="VDM79534.1"/>
    <property type="molecule type" value="Genomic_DNA"/>
</dbReference>
<sequence>MTLWLVVRLLFVACGFYARAEDSQLLNTFSAQLISRFEEQSRAELLDEPFENVKSNIRVKSEYPQEALSSAKKKLEQLFADRTRALQTFYYIFSYKLFLAKFLDKVLLSNID</sequence>
<feature type="chain" id="PRO_5017922006" evidence="1">
    <location>
        <begin position="21"/>
        <end position="112"/>
    </location>
</feature>
<proteinExistence type="predicted"/>